<dbReference type="SUPFAM" id="SSF55073">
    <property type="entry name" value="Nucleotide cyclase"/>
    <property type="match status" value="1"/>
</dbReference>
<feature type="transmembrane region" description="Helical" evidence="1">
    <location>
        <begin position="58"/>
        <end position="78"/>
    </location>
</feature>
<keyword evidence="1" id="KW-0812">Transmembrane</keyword>
<feature type="transmembrane region" description="Helical" evidence="1">
    <location>
        <begin position="90"/>
        <end position="112"/>
    </location>
</feature>
<feature type="transmembrane region" description="Helical" evidence="1">
    <location>
        <begin position="162"/>
        <end position="185"/>
    </location>
</feature>
<dbReference type="InterPro" id="IPR000160">
    <property type="entry name" value="GGDEF_dom"/>
</dbReference>
<reference evidence="3 4" key="1">
    <citation type="submission" date="2018-07" db="EMBL/GenBank/DDBJ databases">
        <title>Genomic Encyclopedia of Type Strains, Phase IV (KMG-IV): sequencing the most valuable type-strain genomes for metagenomic binning, comparative biology and taxonomic classification.</title>
        <authorList>
            <person name="Goeker M."/>
        </authorList>
    </citation>
    <scope>NUCLEOTIDE SEQUENCE [LARGE SCALE GENOMIC DNA]</scope>
    <source>
        <strain evidence="3 4">DSM 44290</strain>
    </source>
</reference>
<evidence type="ECO:0000259" key="2">
    <source>
        <dbReference type="PROSITE" id="PS50887"/>
    </source>
</evidence>
<feature type="transmembrane region" description="Helical" evidence="1">
    <location>
        <begin position="197"/>
        <end position="217"/>
    </location>
</feature>
<dbReference type="InterPro" id="IPR043128">
    <property type="entry name" value="Rev_trsase/Diguanyl_cyclase"/>
</dbReference>
<sequence>MVATVTLTLLVVEVGVAASGVLGWSGSMALNKGWELAAAVVALLAWVRSAVRARQQWRWWMAAAMTCFVIGLAAWSWVQVIVGVPLPTETLGPAGFVLTAVLALLAVVMRAYATGTEPGAPLRIRRHRIVRMLDPAIICCSMVLFGWVTMGRELSVSWAASGPIVSLLLAHPLAYLLLVGTTVLLTRIRPGVRQLPILFIALAATAYVVSSTLFARFVDAGGTHVPPALEAGFMACPALFFLAALAPDNRSTATETEDRLSAVEVAQLVVPYLPLIATGIFLAAELAVGVTLSPSQEALSLALLGLVICRQVVTLAENDRLLREVKHQALHDPLTGLANRTLFLYHLERLVAQHADTRSAVVVAFCDVDDFKTVNDRFGHTTGDLVLRGVAERLCHCAGGAGIVARLGGDEFAVALRESEDGGDLGPRLRAALTEPYFVDGTPLTVGTSVGITHLTGAEKLTDTDHLLKLADTAMYRAKQRKNKEHV</sequence>
<dbReference type="STRING" id="1210086.GCA_001613105_03692"/>
<dbReference type="EMBL" id="QQBC01000009">
    <property type="protein sequence ID" value="RDI63684.1"/>
    <property type="molecule type" value="Genomic_DNA"/>
</dbReference>
<dbReference type="InterPro" id="IPR029787">
    <property type="entry name" value="Nucleotide_cyclase"/>
</dbReference>
<accession>A0A370I315</accession>
<dbReference type="CDD" id="cd01949">
    <property type="entry name" value="GGDEF"/>
    <property type="match status" value="1"/>
</dbReference>
<comment type="caution">
    <text evidence="3">The sequence shown here is derived from an EMBL/GenBank/DDBJ whole genome shotgun (WGS) entry which is preliminary data.</text>
</comment>
<protein>
    <submittedName>
        <fullName evidence="3">Diguanylate cyclase (GGDEF)-like protein</fullName>
    </submittedName>
</protein>
<evidence type="ECO:0000313" key="4">
    <source>
        <dbReference type="Proteomes" id="UP000254869"/>
    </source>
</evidence>
<feature type="transmembrane region" description="Helical" evidence="1">
    <location>
        <begin position="229"/>
        <end position="247"/>
    </location>
</feature>
<dbReference type="Pfam" id="PF00990">
    <property type="entry name" value="GGDEF"/>
    <property type="match status" value="1"/>
</dbReference>
<dbReference type="Proteomes" id="UP000254869">
    <property type="component" value="Unassembled WGS sequence"/>
</dbReference>
<dbReference type="AlphaFoldDB" id="A0A370I315"/>
<feature type="transmembrane region" description="Helical" evidence="1">
    <location>
        <begin position="132"/>
        <end position="150"/>
    </location>
</feature>
<organism evidence="3 4">
    <name type="scientific">Nocardia pseudobrasiliensis</name>
    <dbReference type="NCBI Taxonomy" id="45979"/>
    <lineage>
        <taxon>Bacteria</taxon>
        <taxon>Bacillati</taxon>
        <taxon>Actinomycetota</taxon>
        <taxon>Actinomycetes</taxon>
        <taxon>Mycobacteriales</taxon>
        <taxon>Nocardiaceae</taxon>
        <taxon>Nocardia</taxon>
    </lineage>
</organism>
<evidence type="ECO:0000256" key="1">
    <source>
        <dbReference type="SAM" id="Phobius"/>
    </source>
</evidence>
<dbReference type="InterPro" id="IPR052155">
    <property type="entry name" value="Biofilm_reg_signaling"/>
</dbReference>
<dbReference type="SMART" id="SM00267">
    <property type="entry name" value="GGDEF"/>
    <property type="match status" value="1"/>
</dbReference>
<feature type="domain" description="GGDEF" evidence="2">
    <location>
        <begin position="359"/>
        <end position="487"/>
    </location>
</feature>
<keyword evidence="4" id="KW-1185">Reference proteome</keyword>
<dbReference type="PROSITE" id="PS50887">
    <property type="entry name" value="GGDEF"/>
    <property type="match status" value="1"/>
</dbReference>
<feature type="transmembrane region" description="Helical" evidence="1">
    <location>
        <begin position="33"/>
        <end position="51"/>
    </location>
</feature>
<dbReference type="NCBIfam" id="TIGR00254">
    <property type="entry name" value="GGDEF"/>
    <property type="match status" value="1"/>
</dbReference>
<keyword evidence="1" id="KW-1133">Transmembrane helix</keyword>
<gene>
    <name evidence="3" type="ORF">DFR76_10919</name>
</gene>
<dbReference type="Gene3D" id="3.30.70.270">
    <property type="match status" value="1"/>
</dbReference>
<dbReference type="PANTHER" id="PTHR44757">
    <property type="entry name" value="DIGUANYLATE CYCLASE DGCP"/>
    <property type="match status" value="1"/>
</dbReference>
<dbReference type="PANTHER" id="PTHR44757:SF2">
    <property type="entry name" value="BIOFILM ARCHITECTURE MAINTENANCE PROTEIN MBAA"/>
    <property type="match status" value="1"/>
</dbReference>
<evidence type="ECO:0000313" key="3">
    <source>
        <dbReference type="EMBL" id="RDI63684.1"/>
    </source>
</evidence>
<proteinExistence type="predicted"/>
<name>A0A370I315_9NOCA</name>
<keyword evidence="1" id="KW-0472">Membrane</keyword>
<feature type="transmembrane region" description="Helical" evidence="1">
    <location>
        <begin position="268"/>
        <end position="292"/>
    </location>
</feature>